<proteinExistence type="predicted"/>
<dbReference type="Proteomes" id="UP000218231">
    <property type="component" value="Unassembled WGS sequence"/>
</dbReference>
<name>A0A2A2KT59_9BILA</name>
<dbReference type="EMBL" id="LIAE01007788">
    <property type="protein sequence ID" value="PAV76993.1"/>
    <property type="molecule type" value="Genomic_DNA"/>
</dbReference>
<evidence type="ECO:0000313" key="2">
    <source>
        <dbReference type="Proteomes" id="UP000218231"/>
    </source>
</evidence>
<gene>
    <name evidence="1" type="ORF">WR25_05528</name>
</gene>
<keyword evidence="2" id="KW-1185">Reference proteome</keyword>
<evidence type="ECO:0008006" key="3">
    <source>
        <dbReference type="Google" id="ProtNLM"/>
    </source>
</evidence>
<accession>A0A2A2KT59</accession>
<sequence length="151" mass="17890">MNLQLLKRPRPMPKFRDEDRCIHAQWKIKGFYYRKSGFPKMAIKGEARVQYSSLVIEGKYPKFEMRIPLVKIGYIESEGDILDVRGCGFRILLFGIENAASIRDWLRFLVVRQRVPHSLIGLPFEWQVQPVQDDKRLSLHMCHPLNCFKLW</sequence>
<protein>
    <recommendedName>
        <fullName evidence="3">PH domain-containing protein</fullName>
    </recommendedName>
</protein>
<comment type="caution">
    <text evidence="1">The sequence shown here is derived from an EMBL/GenBank/DDBJ whole genome shotgun (WGS) entry which is preliminary data.</text>
</comment>
<organism evidence="1 2">
    <name type="scientific">Diploscapter pachys</name>
    <dbReference type="NCBI Taxonomy" id="2018661"/>
    <lineage>
        <taxon>Eukaryota</taxon>
        <taxon>Metazoa</taxon>
        <taxon>Ecdysozoa</taxon>
        <taxon>Nematoda</taxon>
        <taxon>Chromadorea</taxon>
        <taxon>Rhabditida</taxon>
        <taxon>Rhabditina</taxon>
        <taxon>Rhabditomorpha</taxon>
        <taxon>Rhabditoidea</taxon>
        <taxon>Rhabditidae</taxon>
        <taxon>Diploscapter</taxon>
    </lineage>
</organism>
<dbReference type="OrthoDB" id="5868196at2759"/>
<reference evidence="1 2" key="1">
    <citation type="journal article" date="2017" name="Curr. Biol.">
        <title>Genome architecture and evolution of a unichromosomal asexual nematode.</title>
        <authorList>
            <person name="Fradin H."/>
            <person name="Zegar C."/>
            <person name="Gutwein M."/>
            <person name="Lucas J."/>
            <person name="Kovtun M."/>
            <person name="Corcoran D."/>
            <person name="Baugh L.R."/>
            <person name="Kiontke K."/>
            <person name="Gunsalus K."/>
            <person name="Fitch D.H."/>
            <person name="Piano F."/>
        </authorList>
    </citation>
    <scope>NUCLEOTIDE SEQUENCE [LARGE SCALE GENOMIC DNA]</scope>
    <source>
        <strain evidence="1">PF1309</strain>
    </source>
</reference>
<dbReference type="AlphaFoldDB" id="A0A2A2KT59"/>
<evidence type="ECO:0000313" key="1">
    <source>
        <dbReference type="EMBL" id="PAV76993.1"/>
    </source>
</evidence>